<protein>
    <submittedName>
        <fullName evidence="5">AAA family ATPase</fullName>
    </submittedName>
</protein>
<evidence type="ECO:0000256" key="1">
    <source>
        <dbReference type="ARBA" id="ARBA00006914"/>
    </source>
</evidence>
<keyword evidence="6" id="KW-1185">Reference proteome</keyword>
<dbReference type="Gene3D" id="3.40.50.300">
    <property type="entry name" value="P-loop containing nucleotide triphosphate hydrolases"/>
    <property type="match status" value="1"/>
</dbReference>
<comment type="similarity">
    <text evidence="1">Belongs to the AAA ATPase family.</text>
</comment>
<keyword evidence="3" id="KW-0067">ATP-binding</keyword>
<dbReference type="EMBL" id="RAWE01000041">
    <property type="protein sequence ID" value="RKH03404.1"/>
    <property type="molecule type" value="Genomic_DNA"/>
</dbReference>
<dbReference type="Pfam" id="PF00004">
    <property type="entry name" value="AAA"/>
    <property type="match status" value="1"/>
</dbReference>
<evidence type="ECO:0000313" key="5">
    <source>
        <dbReference type="EMBL" id="RKH03404.1"/>
    </source>
</evidence>
<reference evidence="6" key="1">
    <citation type="submission" date="2018-09" db="EMBL/GenBank/DDBJ databases">
        <authorList>
            <person name="Livingstone P.G."/>
            <person name="Whitworth D.E."/>
        </authorList>
    </citation>
    <scope>NUCLEOTIDE SEQUENCE [LARGE SCALE GENOMIC DNA]</scope>
    <source>
        <strain evidence="6">CA043D</strain>
    </source>
</reference>
<dbReference type="Proteomes" id="UP000268313">
    <property type="component" value="Unassembled WGS sequence"/>
</dbReference>
<evidence type="ECO:0000313" key="6">
    <source>
        <dbReference type="Proteomes" id="UP000268313"/>
    </source>
</evidence>
<dbReference type="AlphaFoldDB" id="A0A3A8KN65"/>
<dbReference type="InterPro" id="IPR003593">
    <property type="entry name" value="AAA+_ATPase"/>
</dbReference>
<dbReference type="SUPFAM" id="SSF52540">
    <property type="entry name" value="P-loop containing nucleoside triphosphate hydrolases"/>
    <property type="match status" value="1"/>
</dbReference>
<evidence type="ECO:0000259" key="4">
    <source>
        <dbReference type="SMART" id="SM00382"/>
    </source>
</evidence>
<dbReference type="RefSeq" id="WP_120603043.1">
    <property type="nucleotide sequence ID" value="NZ_JABFJX010000152.1"/>
</dbReference>
<dbReference type="SMART" id="SM00382">
    <property type="entry name" value="AAA"/>
    <property type="match status" value="1"/>
</dbReference>
<dbReference type="OrthoDB" id="9802352at2"/>
<dbReference type="InterPro" id="IPR003959">
    <property type="entry name" value="ATPase_AAA_core"/>
</dbReference>
<dbReference type="InterPro" id="IPR027417">
    <property type="entry name" value="P-loop_NTPase"/>
</dbReference>
<proteinExistence type="inferred from homology"/>
<name>A0A3A8KN65_9BACT</name>
<accession>A0A3A8KN65</accession>
<dbReference type="PANTHER" id="PTHR23073">
    <property type="entry name" value="26S PROTEASOME REGULATORY SUBUNIT"/>
    <property type="match status" value="1"/>
</dbReference>
<evidence type="ECO:0000256" key="3">
    <source>
        <dbReference type="ARBA" id="ARBA00022840"/>
    </source>
</evidence>
<evidence type="ECO:0000256" key="2">
    <source>
        <dbReference type="ARBA" id="ARBA00022741"/>
    </source>
</evidence>
<feature type="domain" description="AAA+ ATPase" evidence="4">
    <location>
        <begin position="439"/>
        <end position="567"/>
    </location>
</feature>
<dbReference type="GO" id="GO:0016887">
    <property type="term" value="F:ATP hydrolysis activity"/>
    <property type="evidence" value="ECO:0007669"/>
    <property type="project" value="InterPro"/>
</dbReference>
<sequence length="679" mass="73115">MRDAVPAPVSALALARELALLGAEAAVRERETSTFDVAAGFAHAPDRFRELGARMRACLLQQDPMTARLRGRLGLSEEGTWLVVLAAAVEAHPECAAAASILAEDERVHLVTPAAFARLLVSAQGVPFERALSEAIAGGPAERMGLLERIEVAVQKPLAQVPVRLSPAEARRHLLGDVPDVEPSQLAVTREPPSRMLGLPQALVEGARAILDEEGVLCLRAGTARTSRQLGLDLASVAGETAFLVGTGADEPPDAAEVMRLRGGLPVVDLHTACQSRPFPEAWIRMVSRHLPAVVLLVPHNAYTGSWPTVDLPELDLGARRRVFEAEFGEGPVASALALRFRSSLDEVRAASRAAATKQRLSGGASSGIDAEGVATELLAQGARKMGRLVTHLSSRAVFDDLVVPPHLRDTLVDIVGFYRAAPRVRAEMGLSGTSPLGRGLSCLFSGSPGTGKTFAAQCLASALGLNLYRIDLSQVVSKYIGETEKALSRVFEEAEAGHGILLFDEADALFGKRSEVKDAHDRYANVEVAYLLQRMESFEGISILTTNLRSNMDTAFLRRLRFVLEFPMPDATMRTSLWQRSLPPAARWAPGLDLRPFVERFTLAGGSIYNIGVSAAHLAAAEPDGLVRIEHLVRATYRELEKVGLGRSREDFGPLAVHLPGQEQELNGKPRVWARGRA</sequence>
<comment type="caution">
    <text evidence="5">The sequence shown here is derived from an EMBL/GenBank/DDBJ whole genome shotgun (WGS) entry which is preliminary data.</text>
</comment>
<organism evidence="5 6">
    <name type="scientific">Corallococcus carmarthensis</name>
    <dbReference type="NCBI Taxonomy" id="2316728"/>
    <lineage>
        <taxon>Bacteria</taxon>
        <taxon>Pseudomonadati</taxon>
        <taxon>Myxococcota</taxon>
        <taxon>Myxococcia</taxon>
        <taxon>Myxococcales</taxon>
        <taxon>Cystobacterineae</taxon>
        <taxon>Myxococcaceae</taxon>
        <taxon>Corallococcus</taxon>
    </lineage>
</organism>
<dbReference type="CDD" id="cd19481">
    <property type="entry name" value="RecA-like_protease"/>
    <property type="match status" value="1"/>
</dbReference>
<dbReference type="InterPro" id="IPR050221">
    <property type="entry name" value="26S_Proteasome_ATPase"/>
</dbReference>
<dbReference type="GO" id="GO:0005524">
    <property type="term" value="F:ATP binding"/>
    <property type="evidence" value="ECO:0007669"/>
    <property type="project" value="UniProtKB-KW"/>
</dbReference>
<keyword evidence="2" id="KW-0547">Nucleotide-binding</keyword>
<gene>
    <name evidence="5" type="ORF">D7X32_14000</name>
</gene>